<dbReference type="RefSeq" id="WP_092450908.1">
    <property type="nucleotide sequence ID" value="NZ_FOJI01000002.1"/>
</dbReference>
<dbReference type="AlphaFoldDB" id="A0A1I0N667"/>
<gene>
    <name evidence="1" type="ORF">SAMN05421659_102390</name>
</gene>
<keyword evidence="1" id="KW-0489">Methyltransferase</keyword>
<protein>
    <submittedName>
        <fullName evidence="1">Lysine-N-methylase</fullName>
    </submittedName>
</protein>
<dbReference type="GO" id="GO:0008168">
    <property type="term" value="F:methyltransferase activity"/>
    <property type="evidence" value="ECO:0007669"/>
    <property type="project" value="UniProtKB-KW"/>
</dbReference>
<dbReference type="NCBIfam" id="NF038110">
    <property type="entry name" value="Lys_methyl_FliB"/>
    <property type="match status" value="1"/>
</dbReference>
<dbReference type="Pfam" id="PF03692">
    <property type="entry name" value="CxxCxxCC"/>
    <property type="match status" value="1"/>
</dbReference>
<dbReference type="InterPro" id="IPR005358">
    <property type="entry name" value="Puta_zinc/iron-chelating_dom"/>
</dbReference>
<reference evidence="1 2" key="1">
    <citation type="submission" date="2016-10" db="EMBL/GenBank/DDBJ databases">
        <authorList>
            <person name="de Groot N.N."/>
        </authorList>
    </citation>
    <scope>NUCLEOTIDE SEQUENCE [LARGE SCALE GENOMIC DNA]</scope>
    <source>
        <strain evidence="1 2">DSM 9179</strain>
    </source>
</reference>
<dbReference type="GO" id="GO:0032259">
    <property type="term" value="P:methylation"/>
    <property type="evidence" value="ECO:0007669"/>
    <property type="project" value="UniProtKB-KW"/>
</dbReference>
<name>A0A1I0N667_9FIRM</name>
<evidence type="ECO:0000313" key="1">
    <source>
        <dbReference type="EMBL" id="SEV96327.1"/>
    </source>
</evidence>
<accession>A0A1I0N667</accession>
<proteinExistence type="predicted"/>
<sequence length="385" mass="45346">MRIRVPHYYKNFKCIGAACTDTCCAGWEVVIDEKSYKFYKTVQGDFGQRLKATMISTDENSFILQNGNCPFLNENKLCDIYTELGEDKLCETCKTYPRFLEEFGDLREIGISLSCMEAAKLIIGNQEPVTFELENNNEIITTYNNINPELFMNLYSARKVTIDILQNRSIDLNSRIALIIAFTQDIQEKIDRDKLSQISDVKKKYAKVDFVKNYINELDRYKDNALEKYENMSKYMNIFRNLEMINDNWPHIINRDLECLHNTNAGEQFFAQQYSDFDAYYQDKTYEFENLLVYFVFRYYLKSVYDEDVLSKVKMAVVSVLIIKELDIVRWIDNGYKFEEADQIDIIHMYSKEIEHSDLNLEALAQALKSNEIFDMEQLIIMLMN</sequence>
<evidence type="ECO:0000313" key="2">
    <source>
        <dbReference type="Proteomes" id="UP000199701"/>
    </source>
</evidence>
<dbReference type="STRING" id="99656.SAMN05421659_102390"/>
<keyword evidence="2" id="KW-1185">Reference proteome</keyword>
<keyword evidence="1" id="KW-0808">Transferase</keyword>
<dbReference type="EMBL" id="FOJI01000002">
    <property type="protein sequence ID" value="SEV96327.1"/>
    <property type="molecule type" value="Genomic_DNA"/>
</dbReference>
<dbReference type="OrthoDB" id="86584at2"/>
<dbReference type="Proteomes" id="UP000199701">
    <property type="component" value="Unassembled WGS sequence"/>
</dbReference>
<organism evidence="1 2">
    <name type="scientific">[Clostridium] fimetarium</name>
    <dbReference type="NCBI Taxonomy" id="99656"/>
    <lineage>
        <taxon>Bacteria</taxon>
        <taxon>Bacillati</taxon>
        <taxon>Bacillota</taxon>
        <taxon>Clostridia</taxon>
        <taxon>Lachnospirales</taxon>
        <taxon>Lachnospiraceae</taxon>
    </lineage>
</organism>